<dbReference type="InterPro" id="IPR001404">
    <property type="entry name" value="Hsp90_fam"/>
</dbReference>
<dbReference type="SMART" id="SM00387">
    <property type="entry name" value="HATPase_c"/>
    <property type="match status" value="1"/>
</dbReference>
<keyword evidence="2 5" id="KW-0547">Nucleotide-binding</keyword>
<dbReference type="HAMAP" id="MF_00505">
    <property type="entry name" value="HSP90"/>
    <property type="match status" value="1"/>
</dbReference>
<dbReference type="SUPFAM" id="SSF110942">
    <property type="entry name" value="HSP90 C-terminal domain"/>
    <property type="match status" value="1"/>
</dbReference>
<evidence type="ECO:0000256" key="3">
    <source>
        <dbReference type="ARBA" id="ARBA00022840"/>
    </source>
</evidence>
<comment type="caution">
    <text evidence="5">Lacks conserved residue(s) required for the propagation of feature annotation.</text>
</comment>
<keyword evidence="5" id="KW-0963">Cytoplasm</keyword>
<dbReference type="NCBIfam" id="NF003555">
    <property type="entry name" value="PRK05218.1"/>
    <property type="match status" value="1"/>
</dbReference>
<evidence type="ECO:0000256" key="2">
    <source>
        <dbReference type="ARBA" id="ARBA00022741"/>
    </source>
</evidence>
<dbReference type="SUPFAM" id="SSF55874">
    <property type="entry name" value="ATPase domain of HSP90 chaperone/DNA topoisomerase II/histidine kinase"/>
    <property type="match status" value="1"/>
</dbReference>
<feature type="region of interest" description="A; substrate-binding" evidence="5">
    <location>
        <begin position="1"/>
        <end position="332"/>
    </location>
</feature>
<evidence type="ECO:0000313" key="9">
    <source>
        <dbReference type="Proteomes" id="UP001216907"/>
    </source>
</evidence>
<dbReference type="InterPro" id="IPR037196">
    <property type="entry name" value="HSP90_C"/>
</dbReference>
<keyword evidence="5" id="KW-0346">Stress response</keyword>
<dbReference type="InterPro" id="IPR036890">
    <property type="entry name" value="HATPase_C_sf"/>
</dbReference>
<evidence type="ECO:0000256" key="4">
    <source>
        <dbReference type="ARBA" id="ARBA00023186"/>
    </source>
</evidence>
<feature type="domain" description="Histidine kinase/HSP90-like ATPase" evidence="7">
    <location>
        <begin position="32"/>
        <end position="189"/>
    </location>
</feature>
<organism evidence="8 9">
    <name type="scientific">Paludisphaera mucosa</name>
    <dbReference type="NCBI Taxonomy" id="3030827"/>
    <lineage>
        <taxon>Bacteria</taxon>
        <taxon>Pseudomonadati</taxon>
        <taxon>Planctomycetota</taxon>
        <taxon>Planctomycetia</taxon>
        <taxon>Isosphaerales</taxon>
        <taxon>Isosphaeraceae</taxon>
        <taxon>Paludisphaera</taxon>
    </lineage>
</organism>
<evidence type="ECO:0000259" key="7">
    <source>
        <dbReference type="SMART" id="SM00387"/>
    </source>
</evidence>
<dbReference type="PIRSF" id="PIRSF002583">
    <property type="entry name" value="Hsp90"/>
    <property type="match status" value="1"/>
</dbReference>
<evidence type="ECO:0000313" key="8">
    <source>
        <dbReference type="EMBL" id="MDG3007093.1"/>
    </source>
</evidence>
<dbReference type="Proteomes" id="UP001216907">
    <property type="component" value="Unassembled WGS sequence"/>
</dbReference>
<name>A0ABT6FI96_9BACT</name>
<dbReference type="PRINTS" id="PR00775">
    <property type="entry name" value="HEATSHOCK90"/>
</dbReference>
<evidence type="ECO:0000256" key="5">
    <source>
        <dbReference type="HAMAP-Rule" id="MF_00505"/>
    </source>
</evidence>
<dbReference type="Gene3D" id="3.30.565.10">
    <property type="entry name" value="Histidine kinase-like ATPase, C-terminal domain"/>
    <property type="match status" value="1"/>
</dbReference>
<dbReference type="Gene3D" id="1.20.120.790">
    <property type="entry name" value="Heat shock protein 90, C-terminal domain"/>
    <property type="match status" value="1"/>
</dbReference>
<dbReference type="Pfam" id="PF13589">
    <property type="entry name" value="HATPase_c_3"/>
    <property type="match status" value="1"/>
</dbReference>
<dbReference type="SUPFAM" id="SSF54211">
    <property type="entry name" value="Ribosomal protein S5 domain 2-like"/>
    <property type="match status" value="1"/>
</dbReference>
<comment type="caution">
    <text evidence="8">The sequence shown here is derived from an EMBL/GenBank/DDBJ whole genome shotgun (WGS) entry which is preliminary data.</text>
</comment>
<keyword evidence="9" id="KW-1185">Reference proteome</keyword>
<dbReference type="Gene3D" id="3.40.50.11260">
    <property type="match status" value="1"/>
</dbReference>
<evidence type="ECO:0000256" key="1">
    <source>
        <dbReference type="ARBA" id="ARBA00008239"/>
    </source>
</evidence>
<sequence length="639" mass="72163">MTAEHAQERQEFTFQAEIKQLLHLLSHSLYQSREIALRELISNASDALDKMRFVALTDGAQRDSGPLEITIEPDEAARRLVIRDTGVGMTREELVANLGTIAHSGSGEFLKNLSTEAKAKADLSLIGQFGVGFYSAFMIADKVQVRSRSYRDERGWEWESEGTGRFTVEAVEAPLPRGTEIILHLKEDAKDFAIPYRIKEIVRRYSSFIPHPIKLAPGDEVINDQKPIWVEPKRQVTEEQYDRFYQHLSHHTDEKPLWHLHVSVDSPIQFHAVLYSPPSNLEKYGFPRMEHGVSLCAKRVLVQNDCRELLPDYLRFLFGLVDSEDLPLNVSRETLQDNSVIRRIRGSLLKSIFDRLDQLAKDQPDAFQTFTDQFGTLLKEGAIVDAPQRDRLAKLIRFASSHKADGKLDVALDDYVGRMPEGQKRIYFLGGPDLAAIEKNPNLEVFRKRKLEVLYLVEPIDEFVMNALGSYGGKPLTSIDSDDLDLPDAPGDAESKVETPEDEKAEPGFARVLDLFREAIGGRVRDVRESHRLTDSPCCLVNADGALSTQMQRILKMANKEMPEMSRILEINPKAPLIRRLGRLTANAEHDAFIKQCGLQLWSNTLLLEGVAPDAQELVARIQGFMDEAADKRSPLIVM</sequence>
<evidence type="ECO:0000256" key="6">
    <source>
        <dbReference type="SAM" id="MobiDB-lite"/>
    </source>
</evidence>
<dbReference type="Gene3D" id="3.30.230.80">
    <property type="match status" value="1"/>
</dbReference>
<protein>
    <recommendedName>
        <fullName evidence="5">Chaperone protein HtpG</fullName>
    </recommendedName>
    <alternativeName>
        <fullName evidence="5">Heat shock protein HtpG</fullName>
    </alternativeName>
    <alternativeName>
        <fullName evidence="5">High temperature protein G</fullName>
    </alternativeName>
</protein>
<feature type="region of interest" description="C" evidence="5">
    <location>
        <begin position="554"/>
        <end position="639"/>
    </location>
</feature>
<gene>
    <name evidence="5 8" type="primary">htpG</name>
    <name evidence="8" type="ORF">PZE19_25290</name>
</gene>
<dbReference type="CDD" id="cd16927">
    <property type="entry name" value="HATPase_Hsp90-like"/>
    <property type="match status" value="1"/>
</dbReference>
<dbReference type="RefSeq" id="WP_277863382.1">
    <property type="nucleotide sequence ID" value="NZ_JARRAG010000002.1"/>
</dbReference>
<dbReference type="InterPro" id="IPR020568">
    <property type="entry name" value="Ribosomal_Su5_D2-typ_SF"/>
</dbReference>
<dbReference type="PANTHER" id="PTHR11528">
    <property type="entry name" value="HEAT SHOCK PROTEIN 90 FAMILY MEMBER"/>
    <property type="match status" value="1"/>
</dbReference>
<dbReference type="InterPro" id="IPR020575">
    <property type="entry name" value="Hsp90_N"/>
</dbReference>
<comment type="subcellular location">
    <subcellularLocation>
        <location evidence="5">Cytoplasm</location>
    </subcellularLocation>
</comment>
<reference evidence="8 9" key="1">
    <citation type="submission" date="2023-03" db="EMBL/GenBank/DDBJ databases">
        <title>Paludisphaera mucosa sp. nov. a novel planctomycete from northern fen.</title>
        <authorList>
            <person name="Ivanova A."/>
        </authorList>
    </citation>
    <scope>NUCLEOTIDE SEQUENCE [LARGE SCALE GENOMIC DNA]</scope>
    <source>
        <strain evidence="8 9">Pla2</strain>
    </source>
</reference>
<comment type="subunit">
    <text evidence="5">Homodimer.</text>
</comment>
<comment type="function">
    <text evidence="5">Molecular chaperone. Has ATPase activity.</text>
</comment>
<accession>A0ABT6FI96</accession>
<dbReference type="InterPro" id="IPR003594">
    <property type="entry name" value="HATPase_dom"/>
</dbReference>
<dbReference type="EMBL" id="JARRAG010000002">
    <property type="protein sequence ID" value="MDG3007093.1"/>
    <property type="molecule type" value="Genomic_DNA"/>
</dbReference>
<proteinExistence type="inferred from homology"/>
<keyword evidence="3 5" id="KW-0067">ATP-binding</keyword>
<comment type="similarity">
    <text evidence="1 5">Belongs to the heat shock protein 90 family.</text>
</comment>
<keyword evidence="4 5" id="KW-0143">Chaperone</keyword>
<dbReference type="Pfam" id="PF00183">
    <property type="entry name" value="HSP90"/>
    <property type="match status" value="1"/>
</dbReference>
<feature type="region of interest" description="Disordered" evidence="6">
    <location>
        <begin position="479"/>
        <end position="504"/>
    </location>
</feature>